<evidence type="ECO:0000256" key="6">
    <source>
        <dbReference type="ARBA" id="ARBA00023136"/>
    </source>
</evidence>
<protein>
    <recommendedName>
        <fullName evidence="8">Solute carrier organic anion transporter family member</fullName>
    </recommendedName>
</protein>
<feature type="transmembrane region" description="Helical" evidence="8">
    <location>
        <begin position="607"/>
        <end position="629"/>
    </location>
</feature>
<feature type="transmembrane region" description="Helical" evidence="8">
    <location>
        <begin position="109"/>
        <end position="129"/>
    </location>
</feature>
<keyword evidence="3" id="KW-1003">Cell membrane</keyword>
<dbReference type="InterPro" id="IPR036058">
    <property type="entry name" value="Kazal_dom_sf"/>
</dbReference>
<feature type="transmembrane region" description="Helical" evidence="8">
    <location>
        <begin position="641"/>
        <end position="662"/>
    </location>
</feature>
<dbReference type="PROSITE" id="PS51465">
    <property type="entry name" value="KAZAL_2"/>
    <property type="match status" value="1"/>
</dbReference>
<evidence type="ECO:0000256" key="7">
    <source>
        <dbReference type="ARBA" id="ARBA00023157"/>
    </source>
</evidence>
<feature type="transmembrane region" description="Helical" evidence="8">
    <location>
        <begin position="270"/>
        <end position="293"/>
    </location>
</feature>
<reference evidence="13" key="1">
    <citation type="submission" date="2024-04" db="EMBL/GenBank/DDBJ databases">
        <title>Salinicola lusitanus LLJ914,a marine bacterium isolated from the Okinawa Trough.</title>
        <authorList>
            <person name="Li J."/>
        </authorList>
    </citation>
    <scope>NUCLEOTIDE SEQUENCE [LARGE SCALE GENOMIC DNA]</scope>
</reference>
<dbReference type="EMBL" id="JBBPFD010000020">
    <property type="protein sequence ID" value="KAK7884699.1"/>
    <property type="molecule type" value="Genomic_DNA"/>
</dbReference>
<dbReference type="GO" id="GO:0016323">
    <property type="term" value="C:basolateral plasma membrane"/>
    <property type="evidence" value="ECO:0007669"/>
    <property type="project" value="TreeGrafter"/>
</dbReference>
<dbReference type="AlphaFoldDB" id="A0AAW0N0T7"/>
<evidence type="ECO:0000256" key="8">
    <source>
        <dbReference type="RuleBase" id="RU362056"/>
    </source>
</evidence>
<dbReference type="Proteomes" id="UP001460270">
    <property type="component" value="Unassembled WGS sequence"/>
</dbReference>
<dbReference type="Pfam" id="PF07648">
    <property type="entry name" value="Kazal_2"/>
    <property type="match status" value="1"/>
</dbReference>
<proteinExistence type="inferred from homology"/>
<keyword evidence="5 8" id="KW-1133">Transmembrane helix</keyword>
<keyword evidence="8" id="KW-0406">Ion transport</keyword>
<keyword evidence="13" id="KW-1185">Reference proteome</keyword>
<dbReference type="GO" id="GO:0006811">
    <property type="term" value="P:monoatomic ion transport"/>
    <property type="evidence" value="ECO:0007669"/>
    <property type="project" value="UniProtKB-KW"/>
</dbReference>
<dbReference type="InterPro" id="IPR004156">
    <property type="entry name" value="OATP"/>
</dbReference>
<feature type="compositionally biased region" description="Acidic residues" evidence="9">
    <location>
        <begin position="19"/>
        <end position="30"/>
    </location>
</feature>
<sequence>MPGLLHADASFSSRQELLDLQDDPPDEDVGVDSQSHSPIGSAPRSPSSLGADVSAHSAVYTGATSFKGQFCEPDPAQCGHSVMEQDSELLCGWGSLRPKALQVFNTPRWVLFFLSVASFLQGLIINGLINTVVTSIERRFDLSSSQTGLIVSSYDIAACVCLAFVSYFGGNGHKPRWLGWGILIMGCGSLVFALPHFTTPPYQVSSLQVSDMCSGTNSSLCQGRGAGRLSRYCLVFMLSQFLHGIGATPLYTLGVTYLDQNVHCSAAPVYIGIFYTAATVGPAVGYLVGGYFLNIFTEIYSAAEVSPDNPLWVGAWWIGFLGGGALSLLVAVPILGYPPELPGSQETAAIRVSETHQSKDDTSASDPHFGKTLRDMPRCVLLLLKNPTFLFLCLAGASDANLIAAMSTFGPKILESQFSLSASKAAAIFGSLVVPAGGGGTFLGGYIVQKCDLRCRGIIRFCALCCSLSLLSAFVFFVHCPDVAMAGVTAPYSAVQTDFELQHRLWSSNISSFTSTSAPPQANSSSLDDRLTAQCNSNCSCDKQQFSPVCGADDVMYFSPCYAGCSSINTTSGRQVYGDCSCVAANGSRGALASAGKCSTVCPYMPLFLAVFFFCILFTFLTSIPAITATLRCVTEKQKSFALGIQWILVRTLGAIPGPIIFGSMVDRSCLLWQDKCGEQGSCFLYKNTDMSRFTLIAGIVYKILATVLFLLASLVYRAPSDSPQSSCESSDPGTTEMNCKTPPPDCVIVNPHARDD</sequence>
<feature type="transmembrane region" description="Helical" evidence="8">
    <location>
        <begin position="458"/>
        <end position="478"/>
    </location>
</feature>
<evidence type="ECO:0000256" key="1">
    <source>
        <dbReference type="ARBA" id="ARBA00004651"/>
    </source>
</evidence>
<evidence type="ECO:0000313" key="12">
    <source>
        <dbReference type="EMBL" id="KAK7884699.1"/>
    </source>
</evidence>
<feature type="region of interest" description="Disordered" evidence="9">
    <location>
        <begin position="1"/>
        <end position="50"/>
    </location>
</feature>
<evidence type="ECO:0000256" key="5">
    <source>
        <dbReference type="ARBA" id="ARBA00022989"/>
    </source>
</evidence>
<accession>A0AAW0N0T7</accession>
<organism evidence="12 13">
    <name type="scientific">Mugilogobius chulae</name>
    <name type="common">yellowstripe goby</name>
    <dbReference type="NCBI Taxonomy" id="88201"/>
    <lineage>
        <taxon>Eukaryota</taxon>
        <taxon>Metazoa</taxon>
        <taxon>Chordata</taxon>
        <taxon>Craniata</taxon>
        <taxon>Vertebrata</taxon>
        <taxon>Euteleostomi</taxon>
        <taxon>Actinopterygii</taxon>
        <taxon>Neopterygii</taxon>
        <taxon>Teleostei</taxon>
        <taxon>Neoteleostei</taxon>
        <taxon>Acanthomorphata</taxon>
        <taxon>Gobiaria</taxon>
        <taxon>Gobiiformes</taxon>
        <taxon>Gobioidei</taxon>
        <taxon>Gobiidae</taxon>
        <taxon>Gobionellinae</taxon>
        <taxon>Mugilogobius</taxon>
    </lineage>
</organism>
<dbReference type="InterPro" id="IPR036259">
    <property type="entry name" value="MFS_trans_sf"/>
</dbReference>
<keyword evidence="4 8" id="KW-0812">Transmembrane</keyword>
<dbReference type="InterPro" id="IPR002350">
    <property type="entry name" value="Kazal_dom"/>
</dbReference>
<comment type="similarity">
    <text evidence="2 8">Belongs to the organo anion transporter (TC 2.A.60) family.</text>
</comment>
<dbReference type="NCBIfam" id="TIGR00805">
    <property type="entry name" value="oat"/>
    <property type="match status" value="1"/>
</dbReference>
<dbReference type="Gene3D" id="1.20.1250.20">
    <property type="entry name" value="MFS general substrate transporter like domains"/>
    <property type="match status" value="1"/>
</dbReference>
<dbReference type="SUPFAM" id="SSF100895">
    <property type="entry name" value="Kazal-type serine protease inhibitors"/>
    <property type="match status" value="1"/>
</dbReference>
<evidence type="ECO:0000256" key="3">
    <source>
        <dbReference type="ARBA" id="ARBA00022475"/>
    </source>
</evidence>
<feature type="transmembrane region" description="Helical" evidence="8">
    <location>
        <begin position="388"/>
        <end position="406"/>
    </location>
</feature>
<comment type="caution">
    <text evidence="12">The sequence shown here is derived from an EMBL/GenBank/DDBJ whole genome shotgun (WGS) entry which is preliminary data.</text>
</comment>
<feature type="transmembrane region" description="Helical" evidence="8">
    <location>
        <begin position="149"/>
        <end position="170"/>
    </location>
</feature>
<dbReference type="GO" id="GO:0015347">
    <property type="term" value="F:sodium-independent organic anion transmembrane transporter activity"/>
    <property type="evidence" value="ECO:0007669"/>
    <property type="project" value="TreeGrafter"/>
</dbReference>
<dbReference type="GO" id="GO:0043252">
    <property type="term" value="P:sodium-independent organic anion transport"/>
    <property type="evidence" value="ECO:0007669"/>
    <property type="project" value="TreeGrafter"/>
</dbReference>
<feature type="domain" description="Kazal-like" evidence="11">
    <location>
        <begin position="529"/>
        <end position="581"/>
    </location>
</feature>
<feature type="compositionally biased region" description="Polar residues" evidence="9">
    <location>
        <begin position="32"/>
        <end position="48"/>
    </location>
</feature>
<feature type="transmembrane region" description="Helical" evidence="8">
    <location>
        <begin position="426"/>
        <end position="446"/>
    </location>
</feature>
<evidence type="ECO:0000259" key="10">
    <source>
        <dbReference type="PROSITE" id="PS50850"/>
    </source>
</evidence>
<feature type="domain" description="Major facilitator superfamily (MFS) profile" evidence="10">
    <location>
        <begin position="110"/>
        <end position="716"/>
    </location>
</feature>
<dbReference type="SUPFAM" id="SSF103473">
    <property type="entry name" value="MFS general substrate transporter"/>
    <property type="match status" value="2"/>
</dbReference>
<evidence type="ECO:0000256" key="2">
    <source>
        <dbReference type="ARBA" id="ARBA00009657"/>
    </source>
</evidence>
<feature type="transmembrane region" description="Helical" evidence="8">
    <location>
        <begin position="234"/>
        <end position="258"/>
    </location>
</feature>
<evidence type="ECO:0000259" key="11">
    <source>
        <dbReference type="PROSITE" id="PS51465"/>
    </source>
</evidence>
<evidence type="ECO:0000313" key="13">
    <source>
        <dbReference type="Proteomes" id="UP001460270"/>
    </source>
</evidence>
<feature type="region of interest" description="Disordered" evidence="9">
    <location>
        <begin position="720"/>
        <end position="744"/>
    </location>
</feature>
<keyword evidence="7" id="KW-1015">Disulfide bond</keyword>
<evidence type="ECO:0000256" key="9">
    <source>
        <dbReference type="SAM" id="MobiDB-lite"/>
    </source>
</evidence>
<feature type="transmembrane region" description="Helical" evidence="8">
    <location>
        <begin position="694"/>
        <end position="717"/>
    </location>
</feature>
<feature type="compositionally biased region" description="Low complexity" evidence="9">
    <location>
        <begin position="720"/>
        <end position="733"/>
    </location>
</feature>
<dbReference type="PANTHER" id="PTHR11388">
    <property type="entry name" value="ORGANIC ANION TRANSPORTER"/>
    <property type="match status" value="1"/>
</dbReference>
<dbReference type="PANTHER" id="PTHR11388:SF100">
    <property type="entry name" value="SOLUTE CARRIER ORGANIC ANION TRANSPORTER FAMILY MEMBER 4A1"/>
    <property type="match status" value="1"/>
</dbReference>
<feature type="transmembrane region" description="Helical" evidence="8">
    <location>
        <begin position="313"/>
        <end position="335"/>
    </location>
</feature>
<feature type="transmembrane region" description="Helical" evidence="8">
    <location>
        <begin position="177"/>
        <end position="197"/>
    </location>
</feature>
<dbReference type="Pfam" id="PF03137">
    <property type="entry name" value="OATP"/>
    <property type="match status" value="1"/>
</dbReference>
<evidence type="ECO:0000256" key="4">
    <source>
        <dbReference type="ARBA" id="ARBA00022692"/>
    </source>
</evidence>
<dbReference type="PROSITE" id="PS50850">
    <property type="entry name" value="MFS"/>
    <property type="match status" value="1"/>
</dbReference>
<name>A0AAW0N0T7_9GOBI</name>
<comment type="subcellular location">
    <subcellularLocation>
        <location evidence="1 8">Cell membrane</location>
        <topology evidence="1 8">Multi-pass membrane protein</topology>
    </subcellularLocation>
</comment>
<keyword evidence="8" id="KW-0813">Transport</keyword>
<keyword evidence="6 8" id="KW-0472">Membrane</keyword>
<dbReference type="InterPro" id="IPR020846">
    <property type="entry name" value="MFS_dom"/>
</dbReference>
<gene>
    <name evidence="12" type="ORF">WMY93_027822</name>
</gene>